<feature type="disulfide bond" evidence="7">
    <location>
        <begin position="313"/>
        <end position="366"/>
    </location>
</feature>
<keyword evidence="4" id="KW-0064">Aspartyl protease</keyword>
<protein>
    <submittedName>
        <fullName evidence="11">Acid protease</fullName>
    </submittedName>
</protein>
<dbReference type="Pfam" id="PF00026">
    <property type="entry name" value="Asp"/>
    <property type="match status" value="1"/>
</dbReference>
<evidence type="ECO:0000256" key="8">
    <source>
        <dbReference type="SAM" id="MobiDB-lite"/>
    </source>
</evidence>
<evidence type="ECO:0000256" key="5">
    <source>
        <dbReference type="ARBA" id="ARBA00022801"/>
    </source>
</evidence>
<feature type="active site" evidence="6">
    <location>
        <position position="74"/>
    </location>
</feature>
<keyword evidence="2 11" id="KW-0645">Protease</keyword>
<dbReference type="PRINTS" id="PR00792">
    <property type="entry name" value="PEPSIN"/>
</dbReference>
<evidence type="ECO:0000256" key="9">
    <source>
        <dbReference type="SAM" id="SignalP"/>
    </source>
</evidence>
<comment type="similarity">
    <text evidence="1">Belongs to the peptidase A1 family.</text>
</comment>
<dbReference type="PANTHER" id="PTHR47966:SF65">
    <property type="entry name" value="ASPARTIC-TYPE ENDOPEPTIDASE"/>
    <property type="match status" value="1"/>
</dbReference>
<evidence type="ECO:0000259" key="10">
    <source>
        <dbReference type="PROSITE" id="PS51767"/>
    </source>
</evidence>
<evidence type="ECO:0000256" key="3">
    <source>
        <dbReference type="ARBA" id="ARBA00022729"/>
    </source>
</evidence>
<dbReference type="InterPro" id="IPR033876">
    <property type="entry name" value="SAP-like"/>
</dbReference>
<feature type="signal peptide" evidence="9">
    <location>
        <begin position="1"/>
        <end position="19"/>
    </location>
</feature>
<accession>A0A9P4IC68</accession>
<evidence type="ECO:0000313" key="12">
    <source>
        <dbReference type="Proteomes" id="UP000799772"/>
    </source>
</evidence>
<comment type="caution">
    <text evidence="11">The sequence shown here is derived from an EMBL/GenBank/DDBJ whole genome shotgun (WGS) entry which is preliminary data.</text>
</comment>
<dbReference type="GO" id="GO:0006508">
    <property type="term" value="P:proteolysis"/>
    <property type="evidence" value="ECO:0007669"/>
    <property type="project" value="UniProtKB-KW"/>
</dbReference>
<keyword evidence="12" id="KW-1185">Reference proteome</keyword>
<evidence type="ECO:0000256" key="7">
    <source>
        <dbReference type="PIRSR" id="PIRSR601461-2"/>
    </source>
</evidence>
<evidence type="ECO:0000256" key="4">
    <source>
        <dbReference type="ARBA" id="ARBA00022750"/>
    </source>
</evidence>
<feature type="chain" id="PRO_5040154520" evidence="9">
    <location>
        <begin position="20"/>
        <end position="510"/>
    </location>
</feature>
<sequence>MRSPIQFVVLWELLDFTAAAVQLDFKVERSSTARSRLKPRGYLESPIENAQDALLYLIPVTIGSPPQSVMLQVDTGSNELWFPYKESTECTRNNTECTEGTFDPSASDTYRTVAKGKFGIPYADTTNITGDYFTDSLGLGQQTIEGMVMGLSKVSQIPKGLQSVPFEGIIGVGPKARSETFNGTHLSIAQQMKKQGLIATESYSLWLNGVESSTGSILWGAVDKSKYEGELVALPIQPDPDFGEITQDTVVTLDNVGIINKNNATILAKGLKTAVVPDSGSTSLSLPKDLYLATAEAAGVLTDDSLAGGYLPCDSAQKFDDEGAALTFGFGNADGPVIKVPISQLLRPFAPGDLAGTNIKNDTPICQWNVGPVADGSSDYILGDSFMRSAYFVYDFDNKILAIAQTVFNATGEPDIEEITGSDIPGVTSTATGNYREPTPSKAITSPINVNGSLVGTGTFSTSVGPTMPLLPSFTGAASVIQPPSASFIGLMATGLTLASGVSGMLMVLL</sequence>
<organism evidence="11 12">
    <name type="scientific">Rhizodiscina lignyota</name>
    <dbReference type="NCBI Taxonomy" id="1504668"/>
    <lineage>
        <taxon>Eukaryota</taxon>
        <taxon>Fungi</taxon>
        <taxon>Dikarya</taxon>
        <taxon>Ascomycota</taxon>
        <taxon>Pezizomycotina</taxon>
        <taxon>Dothideomycetes</taxon>
        <taxon>Pleosporomycetidae</taxon>
        <taxon>Aulographales</taxon>
        <taxon>Rhizodiscinaceae</taxon>
        <taxon>Rhizodiscina</taxon>
    </lineage>
</organism>
<gene>
    <name evidence="11" type="ORF">NA57DRAFT_79026</name>
</gene>
<evidence type="ECO:0000256" key="6">
    <source>
        <dbReference type="PIRSR" id="PIRSR601461-1"/>
    </source>
</evidence>
<feature type="region of interest" description="Disordered" evidence="8">
    <location>
        <begin position="423"/>
        <end position="442"/>
    </location>
</feature>
<reference evidence="11" key="1">
    <citation type="journal article" date="2020" name="Stud. Mycol.">
        <title>101 Dothideomycetes genomes: a test case for predicting lifestyles and emergence of pathogens.</title>
        <authorList>
            <person name="Haridas S."/>
            <person name="Albert R."/>
            <person name="Binder M."/>
            <person name="Bloem J."/>
            <person name="Labutti K."/>
            <person name="Salamov A."/>
            <person name="Andreopoulos B."/>
            <person name="Baker S."/>
            <person name="Barry K."/>
            <person name="Bills G."/>
            <person name="Bluhm B."/>
            <person name="Cannon C."/>
            <person name="Castanera R."/>
            <person name="Culley D."/>
            <person name="Daum C."/>
            <person name="Ezra D."/>
            <person name="Gonzalez J."/>
            <person name="Henrissat B."/>
            <person name="Kuo A."/>
            <person name="Liang C."/>
            <person name="Lipzen A."/>
            <person name="Lutzoni F."/>
            <person name="Magnuson J."/>
            <person name="Mondo S."/>
            <person name="Nolan M."/>
            <person name="Ohm R."/>
            <person name="Pangilinan J."/>
            <person name="Park H.-J."/>
            <person name="Ramirez L."/>
            <person name="Alfaro M."/>
            <person name="Sun H."/>
            <person name="Tritt A."/>
            <person name="Yoshinaga Y."/>
            <person name="Zwiers L.-H."/>
            <person name="Turgeon B."/>
            <person name="Goodwin S."/>
            <person name="Spatafora J."/>
            <person name="Crous P."/>
            <person name="Grigoriev I."/>
        </authorList>
    </citation>
    <scope>NUCLEOTIDE SEQUENCE</scope>
    <source>
        <strain evidence="11">CBS 133067</strain>
    </source>
</reference>
<dbReference type="EMBL" id="ML978130">
    <property type="protein sequence ID" value="KAF2096259.1"/>
    <property type="molecule type" value="Genomic_DNA"/>
</dbReference>
<dbReference type="PROSITE" id="PS51767">
    <property type="entry name" value="PEPTIDASE_A1"/>
    <property type="match status" value="1"/>
</dbReference>
<proteinExistence type="inferred from homology"/>
<dbReference type="InterPro" id="IPR001461">
    <property type="entry name" value="Aspartic_peptidase_A1"/>
</dbReference>
<keyword evidence="7" id="KW-1015">Disulfide bond</keyword>
<keyword evidence="5" id="KW-0378">Hydrolase</keyword>
<dbReference type="OrthoDB" id="771136at2759"/>
<dbReference type="GO" id="GO:0004190">
    <property type="term" value="F:aspartic-type endopeptidase activity"/>
    <property type="evidence" value="ECO:0007669"/>
    <property type="project" value="UniProtKB-KW"/>
</dbReference>
<evidence type="ECO:0000256" key="1">
    <source>
        <dbReference type="ARBA" id="ARBA00007447"/>
    </source>
</evidence>
<dbReference type="Gene3D" id="2.40.70.10">
    <property type="entry name" value="Acid Proteases"/>
    <property type="match status" value="2"/>
</dbReference>
<dbReference type="InterPro" id="IPR033121">
    <property type="entry name" value="PEPTIDASE_A1"/>
</dbReference>
<evidence type="ECO:0000313" key="11">
    <source>
        <dbReference type="EMBL" id="KAF2096259.1"/>
    </source>
</evidence>
<name>A0A9P4IC68_9PEZI</name>
<dbReference type="SUPFAM" id="SSF50630">
    <property type="entry name" value="Acid proteases"/>
    <property type="match status" value="1"/>
</dbReference>
<feature type="active site" evidence="6">
    <location>
        <position position="278"/>
    </location>
</feature>
<dbReference type="InterPro" id="IPR021109">
    <property type="entry name" value="Peptidase_aspartic_dom_sf"/>
</dbReference>
<dbReference type="PANTHER" id="PTHR47966">
    <property type="entry name" value="BETA-SITE APP-CLEAVING ENZYME, ISOFORM A-RELATED"/>
    <property type="match status" value="1"/>
</dbReference>
<feature type="domain" description="Peptidase A1" evidence="10">
    <location>
        <begin position="56"/>
        <end position="404"/>
    </location>
</feature>
<evidence type="ECO:0000256" key="2">
    <source>
        <dbReference type="ARBA" id="ARBA00022670"/>
    </source>
</evidence>
<keyword evidence="3 9" id="KW-0732">Signal</keyword>
<dbReference type="AlphaFoldDB" id="A0A9P4IC68"/>
<dbReference type="Proteomes" id="UP000799772">
    <property type="component" value="Unassembled WGS sequence"/>
</dbReference>
<dbReference type="CDD" id="cd05474">
    <property type="entry name" value="SAP_like"/>
    <property type="match status" value="1"/>
</dbReference>